<proteinExistence type="predicted"/>
<evidence type="ECO:0000313" key="3">
    <source>
        <dbReference type="EMBL" id="SAL43682.1"/>
    </source>
</evidence>
<protein>
    <submittedName>
        <fullName evidence="3">Uncharacterized protein</fullName>
    </submittedName>
</protein>
<name>A0A658R375_9BURK</name>
<keyword evidence="2" id="KW-0732">Signal</keyword>
<evidence type="ECO:0000313" key="4">
    <source>
        <dbReference type="Proteomes" id="UP000198263"/>
    </source>
</evidence>
<feature type="compositionally biased region" description="Polar residues" evidence="1">
    <location>
        <begin position="56"/>
        <end position="80"/>
    </location>
</feature>
<dbReference type="EMBL" id="FCNV02000012">
    <property type="protein sequence ID" value="SAL43682.1"/>
    <property type="molecule type" value="Genomic_DNA"/>
</dbReference>
<dbReference type="Proteomes" id="UP000198263">
    <property type="component" value="Unassembled WGS sequence"/>
</dbReference>
<comment type="caution">
    <text evidence="3">The sequence shown here is derived from an EMBL/GenBank/DDBJ whole genome shotgun (WGS) entry which is preliminary data.</text>
</comment>
<feature type="chain" id="PRO_5024893759" evidence="2">
    <location>
        <begin position="24"/>
        <end position="80"/>
    </location>
</feature>
<dbReference type="AlphaFoldDB" id="A0A658R375"/>
<reference evidence="3 4" key="1">
    <citation type="submission" date="2016-01" db="EMBL/GenBank/DDBJ databases">
        <authorList>
            <person name="Peeters C."/>
        </authorList>
    </citation>
    <scope>NUCLEOTIDE SEQUENCE [LARGE SCALE GENOMIC DNA]</scope>
    <source>
        <strain evidence="3">LMG 29315</strain>
    </source>
</reference>
<organism evidence="3 4">
    <name type="scientific">Caballeronia concitans</name>
    <dbReference type="NCBI Taxonomy" id="1777133"/>
    <lineage>
        <taxon>Bacteria</taxon>
        <taxon>Pseudomonadati</taxon>
        <taxon>Pseudomonadota</taxon>
        <taxon>Betaproteobacteria</taxon>
        <taxon>Burkholderiales</taxon>
        <taxon>Burkholderiaceae</taxon>
        <taxon>Caballeronia</taxon>
    </lineage>
</organism>
<feature type="signal peptide" evidence="2">
    <location>
        <begin position="1"/>
        <end position="23"/>
    </location>
</feature>
<gene>
    <name evidence="3" type="ORF">AWB72_04597</name>
</gene>
<keyword evidence="4" id="KW-1185">Reference proteome</keyword>
<sequence length="80" mass="8665">MRNKAMLTTFVVVSAAFLNDAHAYSQEEVNAFDGVERTSVSSDAGRAKSDAVADTQAKTSRATSASSDEWRASIQTFKHH</sequence>
<accession>A0A658R375</accession>
<evidence type="ECO:0000256" key="1">
    <source>
        <dbReference type="SAM" id="MobiDB-lite"/>
    </source>
</evidence>
<evidence type="ECO:0000256" key="2">
    <source>
        <dbReference type="SAM" id="SignalP"/>
    </source>
</evidence>
<feature type="region of interest" description="Disordered" evidence="1">
    <location>
        <begin position="36"/>
        <end position="80"/>
    </location>
</feature>